<evidence type="ECO:0000256" key="1">
    <source>
        <dbReference type="ARBA" id="ARBA00004123"/>
    </source>
</evidence>
<feature type="domain" description="C2H2-type" evidence="10">
    <location>
        <begin position="140"/>
        <end position="167"/>
    </location>
</feature>
<dbReference type="AlphaFoldDB" id="A0A8B7TKB7"/>
<organism evidence="11">
    <name type="scientific">Castor canadensis</name>
    <name type="common">American beaver</name>
    <dbReference type="NCBI Taxonomy" id="51338"/>
    <lineage>
        <taxon>Eukaryota</taxon>
        <taxon>Metazoa</taxon>
        <taxon>Chordata</taxon>
        <taxon>Craniata</taxon>
        <taxon>Vertebrata</taxon>
        <taxon>Euteleostomi</taxon>
        <taxon>Mammalia</taxon>
        <taxon>Eutheria</taxon>
        <taxon>Euarchontoglires</taxon>
        <taxon>Glires</taxon>
        <taxon>Rodentia</taxon>
        <taxon>Castorimorpha</taxon>
        <taxon>Castoridae</taxon>
        <taxon>Castor</taxon>
    </lineage>
</organism>
<keyword evidence="5 9" id="KW-0863">Zinc-finger</keyword>
<dbReference type="FunFam" id="3.30.160.60:FF:000358">
    <property type="entry name" value="zinc finger protein 24"/>
    <property type="match status" value="1"/>
</dbReference>
<dbReference type="Gene3D" id="3.30.160.60">
    <property type="entry name" value="Classic Zinc Finger"/>
    <property type="match status" value="3"/>
</dbReference>
<protein>
    <submittedName>
        <fullName evidence="11">Zinc finger protein 2 homolog</fullName>
    </submittedName>
</protein>
<comment type="subcellular location">
    <subcellularLocation>
        <location evidence="1">Nucleus</location>
    </subcellularLocation>
</comment>
<dbReference type="GO" id="GO:0000978">
    <property type="term" value="F:RNA polymerase II cis-regulatory region sequence-specific DNA binding"/>
    <property type="evidence" value="ECO:0007669"/>
    <property type="project" value="TreeGrafter"/>
</dbReference>
<dbReference type="GO" id="GO:0000981">
    <property type="term" value="F:DNA-binding transcription factor activity, RNA polymerase II-specific"/>
    <property type="evidence" value="ECO:0007669"/>
    <property type="project" value="TreeGrafter"/>
</dbReference>
<dbReference type="PANTHER" id="PTHR23226">
    <property type="entry name" value="ZINC FINGER AND SCAN DOMAIN-CONTAINING"/>
    <property type="match status" value="1"/>
</dbReference>
<dbReference type="GO" id="GO:0005634">
    <property type="term" value="C:nucleus"/>
    <property type="evidence" value="ECO:0007669"/>
    <property type="project" value="UniProtKB-SubCell"/>
</dbReference>
<name>A0A8B7TKB7_CASCN</name>
<evidence type="ECO:0000256" key="7">
    <source>
        <dbReference type="ARBA" id="ARBA00023015"/>
    </source>
</evidence>
<dbReference type="PROSITE" id="PS00028">
    <property type="entry name" value="ZINC_FINGER_C2H2_1"/>
    <property type="match status" value="2"/>
</dbReference>
<dbReference type="FunFam" id="3.30.160.60:FF:002343">
    <property type="entry name" value="Zinc finger protein 33A"/>
    <property type="match status" value="1"/>
</dbReference>
<evidence type="ECO:0000313" key="11">
    <source>
        <dbReference type="RefSeq" id="XP_020007973.1"/>
    </source>
</evidence>
<accession>A0A8B7TKB7</accession>
<reference evidence="11" key="1">
    <citation type="submission" date="2025-08" db="UniProtKB">
        <authorList>
            <consortium name="RefSeq"/>
        </authorList>
    </citation>
    <scope>IDENTIFICATION</scope>
    <source>
        <tissue evidence="11">Leukocyte</tissue>
    </source>
</reference>
<keyword evidence="7" id="KW-0804">Transcription</keyword>
<gene>
    <name evidence="11" type="primary">LOC109675749</name>
</gene>
<dbReference type="SUPFAM" id="SSF57667">
    <property type="entry name" value="beta-beta-alpha zinc fingers"/>
    <property type="match status" value="2"/>
</dbReference>
<evidence type="ECO:0000256" key="5">
    <source>
        <dbReference type="ARBA" id="ARBA00022771"/>
    </source>
</evidence>
<evidence type="ECO:0000256" key="8">
    <source>
        <dbReference type="ARBA" id="ARBA00023242"/>
    </source>
</evidence>
<evidence type="ECO:0000259" key="10">
    <source>
        <dbReference type="PROSITE" id="PS50157"/>
    </source>
</evidence>
<dbReference type="PANTHER" id="PTHR23226:SF346">
    <property type="entry name" value="RB-ASSOCIATED KRAB ZINC FINGER PROTEIN"/>
    <property type="match status" value="1"/>
</dbReference>
<evidence type="ECO:0000256" key="6">
    <source>
        <dbReference type="ARBA" id="ARBA00022833"/>
    </source>
</evidence>
<keyword evidence="3" id="KW-0479">Metal-binding</keyword>
<comment type="similarity">
    <text evidence="2">Belongs to the krueppel C2H2-type zinc-finger protein family.</text>
</comment>
<keyword evidence="4" id="KW-0677">Repeat</keyword>
<dbReference type="InterPro" id="IPR013087">
    <property type="entry name" value="Znf_C2H2_type"/>
</dbReference>
<keyword evidence="6" id="KW-0862">Zinc</keyword>
<evidence type="ECO:0000256" key="9">
    <source>
        <dbReference type="PROSITE-ProRule" id="PRU00042"/>
    </source>
</evidence>
<sequence length="187" mass="20859">MCVTAQRLQCDCSQEGAPWSKAFPHLVVSHLVASSWPAHVSGTAQIIVLRMPEAPPWNCQGEGVPKLQSHLTQHERIHTRQKTCKCSQCGKTFGLKACLTMHEITHTGEKSYKCSQCGKTFGQKLHLTVQEIIHTGEKPYQCSHCGKSFSQKSGLTIHGMSHTRKKQYQCNQCGKPLARSRTSLTMR</sequence>
<feature type="domain" description="C2H2-type" evidence="10">
    <location>
        <begin position="112"/>
        <end position="139"/>
    </location>
</feature>
<dbReference type="KEGG" id="ccan:109675749"/>
<feature type="domain" description="C2H2-type" evidence="10">
    <location>
        <begin position="84"/>
        <end position="111"/>
    </location>
</feature>
<evidence type="ECO:0000256" key="4">
    <source>
        <dbReference type="ARBA" id="ARBA00022737"/>
    </source>
</evidence>
<proteinExistence type="inferred from homology"/>
<dbReference type="FunFam" id="3.30.160.60:FF:001530">
    <property type="entry name" value="Zinc finger protein 268"/>
    <property type="match status" value="1"/>
</dbReference>
<dbReference type="RefSeq" id="XP_020007973.1">
    <property type="nucleotide sequence ID" value="XM_020152384.1"/>
</dbReference>
<dbReference type="InterPro" id="IPR036236">
    <property type="entry name" value="Znf_C2H2_sf"/>
</dbReference>
<evidence type="ECO:0000256" key="3">
    <source>
        <dbReference type="ARBA" id="ARBA00022723"/>
    </source>
</evidence>
<keyword evidence="8" id="KW-0539">Nucleus</keyword>
<dbReference type="OrthoDB" id="8922241at2759"/>
<dbReference type="GO" id="GO:0008270">
    <property type="term" value="F:zinc ion binding"/>
    <property type="evidence" value="ECO:0007669"/>
    <property type="project" value="UniProtKB-KW"/>
</dbReference>
<dbReference type="Pfam" id="PF00096">
    <property type="entry name" value="zf-C2H2"/>
    <property type="match status" value="2"/>
</dbReference>
<evidence type="ECO:0000256" key="2">
    <source>
        <dbReference type="ARBA" id="ARBA00006991"/>
    </source>
</evidence>
<keyword evidence="7" id="KW-0805">Transcription regulation</keyword>
<dbReference type="SMART" id="SM00355">
    <property type="entry name" value="ZnF_C2H2"/>
    <property type="match status" value="3"/>
</dbReference>
<dbReference type="PROSITE" id="PS50157">
    <property type="entry name" value="ZINC_FINGER_C2H2_2"/>
    <property type="match status" value="3"/>
</dbReference>